<gene>
    <name evidence="2" type="ORF">GWI33_018718</name>
</gene>
<proteinExistence type="predicted"/>
<dbReference type="AlphaFoldDB" id="A0A834HSU3"/>
<dbReference type="EMBL" id="JAACXV010014345">
    <property type="protein sequence ID" value="KAF7268112.1"/>
    <property type="molecule type" value="Genomic_DNA"/>
</dbReference>
<reference evidence="2" key="1">
    <citation type="submission" date="2020-08" db="EMBL/GenBank/DDBJ databases">
        <title>Genome sequencing and assembly of the red palm weevil Rhynchophorus ferrugineus.</title>
        <authorList>
            <person name="Dias G.B."/>
            <person name="Bergman C.M."/>
            <person name="Manee M."/>
        </authorList>
    </citation>
    <scope>NUCLEOTIDE SEQUENCE</scope>
    <source>
        <strain evidence="2">AA-2017</strain>
        <tissue evidence="2">Whole larva</tissue>
    </source>
</reference>
<feature type="chain" id="PRO_5033033109" evidence="1">
    <location>
        <begin position="20"/>
        <end position="84"/>
    </location>
</feature>
<keyword evidence="3" id="KW-1185">Reference proteome</keyword>
<protein>
    <submittedName>
        <fullName evidence="2">Uncharacterized protein</fullName>
    </submittedName>
</protein>
<organism evidence="2 3">
    <name type="scientific">Rhynchophorus ferrugineus</name>
    <name type="common">Red palm weevil</name>
    <name type="synonym">Curculio ferrugineus</name>
    <dbReference type="NCBI Taxonomy" id="354439"/>
    <lineage>
        <taxon>Eukaryota</taxon>
        <taxon>Metazoa</taxon>
        <taxon>Ecdysozoa</taxon>
        <taxon>Arthropoda</taxon>
        <taxon>Hexapoda</taxon>
        <taxon>Insecta</taxon>
        <taxon>Pterygota</taxon>
        <taxon>Neoptera</taxon>
        <taxon>Endopterygota</taxon>
        <taxon>Coleoptera</taxon>
        <taxon>Polyphaga</taxon>
        <taxon>Cucujiformia</taxon>
        <taxon>Curculionidae</taxon>
        <taxon>Dryophthorinae</taxon>
        <taxon>Rhynchophorus</taxon>
    </lineage>
</organism>
<feature type="signal peptide" evidence="1">
    <location>
        <begin position="1"/>
        <end position="19"/>
    </location>
</feature>
<accession>A0A834HSU3</accession>
<keyword evidence="1" id="KW-0732">Signal</keyword>
<evidence type="ECO:0000313" key="3">
    <source>
        <dbReference type="Proteomes" id="UP000625711"/>
    </source>
</evidence>
<comment type="caution">
    <text evidence="2">The sequence shown here is derived from an EMBL/GenBank/DDBJ whole genome shotgun (WGS) entry which is preliminary data.</text>
</comment>
<evidence type="ECO:0000313" key="2">
    <source>
        <dbReference type="EMBL" id="KAF7268112.1"/>
    </source>
</evidence>
<evidence type="ECO:0000256" key="1">
    <source>
        <dbReference type="SAM" id="SignalP"/>
    </source>
</evidence>
<name>A0A834HSU3_RHYFE</name>
<dbReference type="Proteomes" id="UP000625711">
    <property type="component" value="Unassembled WGS sequence"/>
</dbReference>
<sequence>MKFLTIILFATWAVNSVYGGLLAGPSAIVAAPQAAIISPHGIVATPGVIGAPGILGAPAIIPAAPRVLALGTPGLKLGHGAIIH</sequence>